<dbReference type="InterPro" id="IPR036412">
    <property type="entry name" value="HAD-like_sf"/>
</dbReference>
<dbReference type="SFLD" id="SFLDS00003">
    <property type="entry name" value="Haloacid_Dehalogenase"/>
    <property type="match status" value="1"/>
</dbReference>
<reference evidence="1 2" key="1">
    <citation type="submission" date="2016-04" db="EMBL/GenBank/DDBJ databases">
        <title>Draft genome sequence of Aeribacillus pallidus 8m3 from petroleum reservoir.</title>
        <authorList>
            <person name="Poltaraus A.B."/>
            <person name="Nazina T.N."/>
            <person name="Tourova T.P."/>
            <person name="Malakho S.M."/>
            <person name="Korshunova A.V."/>
            <person name="Sokolova D.S."/>
        </authorList>
    </citation>
    <scope>NUCLEOTIDE SEQUENCE [LARGE SCALE GENOMIC DNA]</scope>
    <source>
        <strain evidence="1 2">8m3</strain>
    </source>
</reference>
<gene>
    <name evidence="1" type="ORF">AZI98_15095</name>
</gene>
<name>A0A165WU50_9BACI</name>
<dbReference type="InterPro" id="IPR023214">
    <property type="entry name" value="HAD_sf"/>
</dbReference>
<keyword evidence="1" id="KW-0378">Hydrolase</keyword>
<dbReference type="Gene3D" id="3.40.50.1000">
    <property type="entry name" value="HAD superfamily/HAD-like"/>
    <property type="match status" value="1"/>
</dbReference>
<evidence type="ECO:0000313" key="2">
    <source>
        <dbReference type="Proteomes" id="UP000076476"/>
    </source>
</evidence>
<keyword evidence="2" id="KW-1185">Reference proteome</keyword>
<dbReference type="InterPro" id="IPR000150">
    <property type="entry name" value="Cof"/>
</dbReference>
<dbReference type="AlphaFoldDB" id="A0A165WU50"/>
<dbReference type="PROSITE" id="PS01229">
    <property type="entry name" value="COF_2"/>
    <property type="match status" value="1"/>
</dbReference>
<dbReference type="Pfam" id="PF08282">
    <property type="entry name" value="Hydrolase_3"/>
    <property type="match status" value="1"/>
</dbReference>
<dbReference type="NCBIfam" id="TIGR00099">
    <property type="entry name" value="Cof-subfamily"/>
    <property type="match status" value="1"/>
</dbReference>
<organism evidence="1 2">
    <name type="scientific">Aeribacillus pallidus</name>
    <dbReference type="NCBI Taxonomy" id="33936"/>
    <lineage>
        <taxon>Bacteria</taxon>
        <taxon>Bacillati</taxon>
        <taxon>Bacillota</taxon>
        <taxon>Bacilli</taxon>
        <taxon>Bacillales</taxon>
        <taxon>Bacillaceae</taxon>
        <taxon>Aeribacillus</taxon>
    </lineage>
</organism>
<evidence type="ECO:0000313" key="1">
    <source>
        <dbReference type="EMBL" id="KZN95323.1"/>
    </source>
</evidence>
<dbReference type="PANTHER" id="PTHR10000">
    <property type="entry name" value="PHOSPHOSERINE PHOSPHATASE"/>
    <property type="match status" value="1"/>
</dbReference>
<dbReference type="Proteomes" id="UP000076476">
    <property type="component" value="Unassembled WGS sequence"/>
</dbReference>
<dbReference type="SUPFAM" id="SSF56784">
    <property type="entry name" value="HAD-like"/>
    <property type="match status" value="1"/>
</dbReference>
<dbReference type="PANTHER" id="PTHR10000:SF25">
    <property type="entry name" value="PHOSPHATASE YKRA-RELATED"/>
    <property type="match status" value="1"/>
</dbReference>
<dbReference type="OrthoDB" id="9810101at2"/>
<comment type="caution">
    <text evidence="1">The sequence shown here is derived from an EMBL/GenBank/DDBJ whole genome shotgun (WGS) entry which is preliminary data.</text>
</comment>
<dbReference type="PROSITE" id="PS01228">
    <property type="entry name" value="COF_1"/>
    <property type="match status" value="1"/>
</dbReference>
<accession>A0A165WU50</accession>
<sequence>MTYKLLFLDIDGTILTPDDQIQESTKRAVAEVQKQGVEVFLATGRPLHEISHIGKELNVQSFIGYNGAFTVYRGREILKEPMNPDLVQNFVHTAKHHGHELVMYTREKNVLSSFDSPAMKDFIQKFHLQKNELFSYDIIDQVLGMTILNLADRDVSLYEKDDLIYLSQVNIEGLAQCYDVIREKVNKGKAVKAILNYLGVPKESAIAFGDAMNDKEMLSIVGEGFAMGNADPNLLPYAKHQTTDVTNSGVYHGLKKLGLVE</sequence>
<proteinExistence type="predicted"/>
<dbReference type="NCBIfam" id="TIGR01484">
    <property type="entry name" value="HAD-SF-IIB"/>
    <property type="match status" value="1"/>
</dbReference>
<protein>
    <submittedName>
        <fullName evidence="1">Hydrolase</fullName>
    </submittedName>
</protein>
<dbReference type="InterPro" id="IPR006379">
    <property type="entry name" value="HAD-SF_hydro_IIB"/>
</dbReference>
<dbReference type="GO" id="GO:0016791">
    <property type="term" value="F:phosphatase activity"/>
    <property type="evidence" value="ECO:0007669"/>
    <property type="project" value="UniProtKB-ARBA"/>
</dbReference>
<dbReference type="RefSeq" id="WP_063389088.1">
    <property type="nucleotide sequence ID" value="NZ_LWBR01000058.1"/>
</dbReference>
<dbReference type="EMBL" id="LWBR01000058">
    <property type="protein sequence ID" value="KZN95323.1"/>
    <property type="molecule type" value="Genomic_DNA"/>
</dbReference>
<dbReference type="Gene3D" id="3.30.1240.10">
    <property type="match status" value="1"/>
</dbReference>
<dbReference type="SFLD" id="SFLDG01140">
    <property type="entry name" value="C2.B:_Phosphomannomutase_and_P"/>
    <property type="match status" value="1"/>
</dbReference>
<dbReference type="GO" id="GO:0000287">
    <property type="term" value="F:magnesium ion binding"/>
    <property type="evidence" value="ECO:0007669"/>
    <property type="project" value="TreeGrafter"/>
</dbReference>
<dbReference type="GO" id="GO:0005829">
    <property type="term" value="C:cytosol"/>
    <property type="evidence" value="ECO:0007669"/>
    <property type="project" value="TreeGrafter"/>
</dbReference>